<dbReference type="GO" id="GO:0015074">
    <property type="term" value="P:DNA integration"/>
    <property type="evidence" value="ECO:0007669"/>
    <property type="project" value="InterPro"/>
</dbReference>
<dbReference type="InterPro" id="IPR010998">
    <property type="entry name" value="Integrase_recombinase_N"/>
</dbReference>
<dbReference type="InterPro" id="IPR002104">
    <property type="entry name" value="Integrase_catalytic"/>
</dbReference>
<sequence length="358" mass="41576">MGRKPSKNMNLPPRMRARRQRSGKLYYYYDTGGVPRKEIPLGNDFIQAVRKWSELEAETEPRASIVTFRHAAERYIRDTLPLKSANTQKVEMFAMVKLMEFFDDPPAPLKEIKPVNIRQYLDWRIRNARERLIKLGRKPKGNEGQVRANREKQLFSHIWNKAREWGYVDLANPCVGIKGYKEKGRQDIYIRDDLYQRVYEHAKQPLRDAMDLAYLTGQRPSDVLEMNEYAIDEGCLVVQQGKTGTKVRIAIVGELQALLERIRTRKSKYNPRNFALIVDERGQQFTLGRLQDAFAVAREKAGIRPEAFQFRDLRAKAASDKAEDTDLMSAQYQLGHASVTMTEHYIRNRRGKKVAPTK</sequence>
<accession>G2JBE8</accession>
<dbReference type="Proteomes" id="UP000054051">
    <property type="component" value="Unassembled WGS sequence"/>
</dbReference>
<dbReference type="SUPFAM" id="SSF56349">
    <property type="entry name" value="DNA breaking-rejoining enzymes"/>
    <property type="match status" value="1"/>
</dbReference>
<comment type="caution">
    <text evidence="4">The sequence shown here is derived from an EMBL/GenBank/DDBJ whole genome shotgun (WGS) entry which is preliminary data.</text>
</comment>
<dbReference type="GO" id="GO:0003677">
    <property type="term" value="F:DNA binding"/>
    <property type="evidence" value="ECO:0007669"/>
    <property type="project" value="UniProtKB-KW"/>
</dbReference>
<feature type="domain" description="Tyr recombinase" evidence="3">
    <location>
        <begin position="185"/>
        <end position="358"/>
    </location>
</feature>
<reference evidence="4 5" key="1">
    <citation type="submission" date="2011-08" db="EMBL/GenBank/DDBJ databases">
        <title>The genome of the obligate endobacterium of an arbuscular mycorrhizal fungus reveals an interphylum network of nutritional interactions.</title>
        <authorList>
            <person name="Ghignone S."/>
            <person name="Salvioli A."/>
            <person name="Anca I."/>
            <person name="Lumini E."/>
            <person name="Ortu G."/>
            <person name="Petiti L."/>
            <person name="Cruveiller S."/>
            <person name="Bianciotto V."/>
            <person name="Piffanelli P."/>
            <person name="Lanfranco L."/>
            <person name="Bonfante P."/>
        </authorList>
    </citation>
    <scope>NUCLEOTIDE SEQUENCE [LARGE SCALE GENOMIC DNA]</scope>
    <source>
        <strain evidence="4 5">BEG34</strain>
    </source>
</reference>
<evidence type="ECO:0000313" key="4">
    <source>
        <dbReference type="EMBL" id="CCD30102.1"/>
    </source>
</evidence>
<proteinExistence type="predicted"/>
<dbReference type="Gene3D" id="1.10.443.10">
    <property type="entry name" value="Intergrase catalytic core"/>
    <property type="match status" value="1"/>
</dbReference>
<keyword evidence="1" id="KW-0238">DNA-binding</keyword>
<gene>
    <name evidence="4" type="ORF">CAGGBEG34_420005</name>
</gene>
<keyword evidence="5" id="KW-1185">Reference proteome</keyword>
<protein>
    <submittedName>
        <fullName evidence="4">Phage integrase family protein</fullName>
    </submittedName>
</protein>
<dbReference type="EMBL" id="CAFB01000061">
    <property type="protein sequence ID" value="CCD30102.1"/>
    <property type="molecule type" value="Genomic_DNA"/>
</dbReference>
<evidence type="ECO:0000256" key="1">
    <source>
        <dbReference type="ARBA" id="ARBA00023125"/>
    </source>
</evidence>
<organism evidence="4 5">
    <name type="scientific">Candidatus Glomeribacter gigasporarum BEG34</name>
    <dbReference type="NCBI Taxonomy" id="1070319"/>
    <lineage>
        <taxon>Bacteria</taxon>
        <taxon>Pseudomonadati</taxon>
        <taxon>Pseudomonadota</taxon>
        <taxon>Betaproteobacteria</taxon>
        <taxon>Burkholderiales</taxon>
        <taxon>Burkholderiaceae</taxon>
        <taxon>Candidatus Glomeribacter</taxon>
    </lineage>
</organism>
<dbReference type="Gene3D" id="1.10.150.130">
    <property type="match status" value="1"/>
</dbReference>
<dbReference type="RefSeq" id="WP_006683177.1">
    <property type="nucleotide sequence ID" value="NZ_CAFB01000061.1"/>
</dbReference>
<dbReference type="STRING" id="1070319.CAGGBEG34_420005"/>
<dbReference type="Pfam" id="PF00589">
    <property type="entry name" value="Phage_integrase"/>
    <property type="match status" value="1"/>
</dbReference>
<dbReference type="PROSITE" id="PS51898">
    <property type="entry name" value="TYR_RECOMBINASE"/>
    <property type="match status" value="1"/>
</dbReference>
<name>G2JBE8_9BURK</name>
<evidence type="ECO:0000259" key="3">
    <source>
        <dbReference type="PROSITE" id="PS51898"/>
    </source>
</evidence>
<evidence type="ECO:0000313" key="5">
    <source>
        <dbReference type="Proteomes" id="UP000054051"/>
    </source>
</evidence>
<dbReference type="InterPro" id="IPR011010">
    <property type="entry name" value="DNA_brk_join_enz"/>
</dbReference>
<dbReference type="AlphaFoldDB" id="G2JBE8"/>
<dbReference type="eggNOG" id="COG0582">
    <property type="taxonomic scope" value="Bacteria"/>
</dbReference>
<dbReference type="GO" id="GO:0006310">
    <property type="term" value="P:DNA recombination"/>
    <property type="evidence" value="ECO:0007669"/>
    <property type="project" value="UniProtKB-KW"/>
</dbReference>
<evidence type="ECO:0000256" key="2">
    <source>
        <dbReference type="ARBA" id="ARBA00023172"/>
    </source>
</evidence>
<keyword evidence="2" id="KW-0233">DNA recombination</keyword>
<dbReference type="OrthoDB" id="662444at2"/>
<dbReference type="InterPro" id="IPR013762">
    <property type="entry name" value="Integrase-like_cat_sf"/>
</dbReference>